<reference evidence="2 4" key="1">
    <citation type="journal article" date="2015" name="Int. J. Syst. Evol. Microbiol.">
        <title>Bacillus glycinifermentans sp. nov., isolated from fermented soybean paste.</title>
        <authorList>
            <person name="Kim S.J."/>
            <person name="Dunlap C.A."/>
            <person name="Kwon S.W."/>
            <person name="Rooney A.P."/>
        </authorList>
    </citation>
    <scope>NUCLEOTIDE SEQUENCE [LARGE SCALE GENOMIC DNA]</scope>
    <source>
        <strain evidence="2 4">GO-13</strain>
    </source>
</reference>
<evidence type="ECO:0000313" key="2">
    <source>
        <dbReference type="EMBL" id="KRT90681.1"/>
    </source>
</evidence>
<reference evidence="3 5" key="3">
    <citation type="submission" date="2023-03" db="EMBL/GenBank/DDBJ databases">
        <title>Agriculturally important microbes genome sequencing.</title>
        <authorList>
            <person name="Dunlap C."/>
        </authorList>
    </citation>
    <scope>NUCLEOTIDE SEQUENCE [LARGE SCALE GENOMIC DNA]</scope>
    <source>
        <strain evidence="3 5">CBP-3203</strain>
    </source>
</reference>
<accession>A0A0J6DVN4</accession>
<sequence>MAYLTIIKNGETIDHRKYGLKLLSFRKESLTHRTNYEEMDGRHGAIDTGTTFGERKLKATFLMQGVDHLDYQLMIDEVYALFACEDSIELIDSRQPGKVWTVKPSSTFEPDDLNSRSGKFEIEFTSPSPFASSYGSTLDPFTFGEEVWQIGQGLIPSDSLVYRHRTNRFSIFNAGNVEIDPCLEMPLNIVYKGASSNFTIKNKTTGQTVSYNGSSKSTDTIKLEGLRHLKNGISIYGNTNRRYISLKPGWNDIELTGTSGSFEISFDFFFFYK</sequence>
<dbReference type="EMBL" id="LECW02000043">
    <property type="protein sequence ID" value="KRT90681.1"/>
    <property type="molecule type" value="Genomic_DNA"/>
</dbReference>
<accession>A0A0J6EWW0</accession>
<dbReference type="InterPro" id="IPR008841">
    <property type="entry name" value="Siphovirus-type_tail_N"/>
</dbReference>
<evidence type="ECO:0000313" key="4">
    <source>
        <dbReference type="Proteomes" id="UP000036168"/>
    </source>
</evidence>
<dbReference type="AlphaFoldDB" id="A0A0J6EWW0"/>
<dbReference type="EMBL" id="JARRTL010000022">
    <property type="protein sequence ID" value="MEC0486730.1"/>
    <property type="molecule type" value="Genomic_DNA"/>
</dbReference>
<gene>
    <name evidence="2" type="ORF">AB447_224035</name>
    <name evidence="3" type="ORF">P8828_18275</name>
</gene>
<dbReference type="Proteomes" id="UP001341297">
    <property type="component" value="Unassembled WGS sequence"/>
</dbReference>
<organism evidence="2 4">
    <name type="scientific">Bacillus glycinifermentans</name>
    <dbReference type="NCBI Taxonomy" id="1664069"/>
    <lineage>
        <taxon>Bacteria</taxon>
        <taxon>Bacillati</taxon>
        <taxon>Bacillota</taxon>
        <taxon>Bacilli</taxon>
        <taxon>Bacillales</taxon>
        <taxon>Bacillaceae</taxon>
        <taxon>Bacillus</taxon>
    </lineage>
</organism>
<dbReference type="OrthoDB" id="2194642at2"/>
<dbReference type="Gene3D" id="2.40.30.200">
    <property type="match status" value="1"/>
</dbReference>
<dbReference type="Proteomes" id="UP000036168">
    <property type="component" value="Unassembled WGS sequence"/>
</dbReference>
<proteinExistence type="predicted"/>
<reference evidence="2" key="2">
    <citation type="submission" date="2015-10" db="EMBL/GenBank/DDBJ databases">
        <authorList>
            <person name="Gilbert D.G."/>
        </authorList>
    </citation>
    <scope>NUCLEOTIDE SEQUENCE</scope>
    <source>
        <strain evidence="2">GO-13</strain>
    </source>
</reference>
<dbReference type="PATRIC" id="fig|1664069.3.peg.1106"/>
<dbReference type="Pfam" id="PF05709">
    <property type="entry name" value="Sipho_tail"/>
    <property type="match status" value="1"/>
</dbReference>
<name>A0A0J6EWW0_9BACI</name>
<dbReference type="RefSeq" id="WP_048356135.1">
    <property type="nucleotide sequence ID" value="NZ_CP023481.1"/>
</dbReference>
<feature type="domain" description="Siphovirus-type tail component RIFT-related" evidence="1">
    <location>
        <begin position="14"/>
        <end position="125"/>
    </location>
</feature>
<comment type="caution">
    <text evidence="2">The sequence shown here is derived from an EMBL/GenBank/DDBJ whole genome shotgun (WGS) entry which is preliminary data.</text>
</comment>
<evidence type="ECO:0000313" key="5">
    <source>
        <dbReference type="Proteomes" id="UP001341297"/>
    </source>
</evidence>
<evidence type="ECO:0000313" key="3">
    <source>
        <dbReference type="EMBL" id="MEC0486730.1"/>
    </source>
</evidence>
<evidence type="ECO:0000259" key="1">
    <source>
        <dbReference type="Pfam" id="PF05709"/>
    </source>
</evidence>
<keyword evidence="5" id="KW-1185">Reference proteome</keyword>
<protein>
    <submittedName>
        <fullName evidence="3">Phage tail family protein</fullName>
    </submittedName>
    <submittedName>
        <fullName evidence="2">Phage tail protein</fullName>
    </submittedName>
</protein>